<evidence type="ECO:0000256" key="2">
    <source>
        <dbReference type="ARBA" id="ARBA00022670"/>
    </source>
</evidence>
<proteinExistence type="inferred from homology"/>
<dbReference type="InterPro" id="IPR038765">
    <property type="entry name" value="Papain-like_cys_pep_sf"/>
</dbReference>
<comment type="caution">
    <text evidence="8">The sequence shown here is derived from an EMBL/GenBank/DDBJ whole genome shotgun (WGS) entry which is preliminary data.</text>
</comment>
<organism evidence="8 9">
    <name type="scientific">Actinomycetospora corticicola</name>
    <dbReference type="NCBI Taxonomy" id="663602"/>
    <lineage>
        <taxon>Bacteria</taxon>
        <taxon>Bacillati</taxon>
        <taxon>Actinomycetota</taxon>
        <taxon>Actinomycetes</taxon>
        <taxon>Pseudonocardiales</taxon>
        <taxon>Pseudonocardiaceae</taxon>
        <taxon>Actinomycetospora</taxon>
    </lineage>
</organism>
<evidence type="ECO:0000313" key="8">
    <source>
        <dbReference type="EMBL" id="NYD35463.1"/>
    </source>
</evidence>
<gene>
    <name evidence="8" type="ORF">BJ983_001565</name>
</gene>
<dbReference type="InterPro" id="IPR000064">
    <property type="entry name" value="NLP_P60_dom"/>
</dbReference>
<evidence type="ECO:0000256" key="3">
    <source>
        <dbReference type="ARBA" id="ARBA00022801"/>
    </source>
</evidence>
<keyword evidence="4" id="KW-0788">Thiol protease</keyword>
<name>A0A7Y9DTX8_9PSEU</name>
<feature type="signal peptide" evidence="6">
    <location>
        <begin position="1"/>
        <end position="21"/>
    </location>
</feature>
<dbReference type="EMBL" id="JACCBN010000001">
    <property type="protein sequence ID" value="NYD35463.1"/>
    <property type="molecule type" value="Genomic_DNA"/>
</dbReference>
<dbReference type="GO" id="GO:0006508">
    <property type="term" value="P:proteolysis"/>
    <property type="evidence" value="ECO:0007669"/>
    <property type="project" value="UniProtKB-KW"/>
</dbReference>
<comment type="similarity">
    <text evidence="1">Belongs to the peptidase C40 family.</text>
</comment>
<evidence type="ECO:0000313" key="9">
    <source>
        <dbReference type="Proteomes" id="UP000535890"/>
    </source>
</evidence>
<keyword evidence="3 8" id="KW-0378">Hydrolase</keyword>
<keyword evidence="6" id="KW-0732">Signal</keyword>
<feature type="domain" description="NlpC/P60" evidence="7">
    <location>
        <begin position="301"/>
        <end position="441"/>
    </location>
</feature>
<evidence type="ECO:0000259" key="7">
    <source>
        <dbReference type="PROSITE" id="PS51935"/>
    </source>
</evidence>
<evidence type="ECO:0000256" key="4">
    <source>
        <dbReference type="ARBA" id="ARBA00022807"/>
    </source>
</evidence>
<feature type="compositionally biased region" description="Low complexity" evidence="5">
    <location>
        <begin position="244"/>
        <end position="272"/>
    </location>
</feature>
<dbReference type="Gene3D" id="3.90.1720.10">
    <property type="entry name" value="endopeptidase domain like (from Nostoc punctiforme)"/>
    <property type="match status" value="1"/>
</dbReference>
<evidence type="ECO:0000256" key="1">
    <source>
        <dbReference type="ARBA" id="ARBA00007074"/>
    </source>
</evidence>
<keyword evidence="2" id="KW-0645">Protease</keyword>
<dbReference type="InterPro" id="IPR051794">
    <property type="entry name" value="PG_Endopeptidase_C40"/>
</dbReference>
<accession>A0A7Y9DTX8</accession>
<dbReference type="PROSITE" id="PS51935">
    <property type="entry name" value="NLPC_P60"/>
    <property type="match status" value="1"/>
</dbReference>
<dbReference type="RefSeq" id="WP_179793296.1">
    <property type="nucleotide sequence ID" value="NZ_BAABHP010000004.1"/>
</dbReference>
<dbReference type="PANTHER" id="PTHR47359">
    <property type="entry name" value="PEPTIDOGLYCAN DL-ENDOPEPTIDASE CWLO"/>
    <property type="match status" value="1"/>
</dbReference>
<dbReference type="SUPFAM" id="SSF54001">
    <property type="entry name" value="Cysteine proteinases"/>
    <property type="match status" value="1"/>
</dbReference>
<dbReference type="GO" id="GO:0008234">
    <property type="term" value="F:cysteine-type peptidase activity"/>
    <property type="evidence" value="ECO:0007669"/>
    <property type="project" value="UniProtKB-KW"/>
</dbReference>
<feature type="region of interest" description="Disordered" evidence="5">
    <location>
        <begin position="241"/>
        <end position="302"/>
    </location>
</feature>
<protein>
    <submittedName>
        <fullName evidence="8">Cell wall-associated NlpC family hydrolase</fullName>
    </submittedName>
</protein>
<evidence type="ECO:0000256" key="5">
    <source>
        <dbReference type="SAM" id="MobiDB-lite"/>
    </source>
</evidence>
<dbReference type="AlphaFoldDB" id="A0A7Y9DTX8"/>
<reference evidence="8 9" key="1">
    <citation type="submission" date="2020-07" db="EMBL/GenBank/DDBJ databases">
        <title>Sequencing the genomes of 1000 actinobacteria strains.</title>
        <authorList>
            <person name="Klenk H.-P."/>
        </authorList>
    </citation>
    <scope>NUCLEOTIDE SEQUENCE [LARGE SCALE GENOMIC DNA]</scope>
    <source>
        <strain evidence="8 9">DSM 45772</strain>
    </source>
</reference>
<keyword evidence="9" id="KW-1185">Reference proteome</keyword>
<dbReference type="PANTHER" id="PTHR47359:SF3">
    <property type="entry name" value="NLP_P60 DOMAIN-CONTAINING PROTEIN-RELATED"/>
    <property type="match status" value="1"/>
</dbReference>
<dbReference type="Proteomes" id="UP000535890">
    <property type="component" value="Unassembled WGS sequence"/>
</dbReference>
<sequence length="441" mass="45477">MVRALVVTGVLLLALATPAAAQIAPPPPGDPGGPAAEVGRLVGQLSTLQTQLDDLATAAGHRRELANRAVADETAAQARVASTRADASAARQDADRIAGEAEQARARVDAWVAAQFQQADSSSIVAALAGTNGPNDVAERLQLQGLVSDEQTAALDGYERMRVDAANADSRARKAAGDARAAADTARDAATTARDQLAAAQSAVAAQQQRITAVTAQRAAAQARLATLEASDAALAAQRRRAEAAQTAREQAQSADDAARRAAAVARLARVAPKPAVTTPDPDPPSGSPGTPTTTSPPAPADPVEIVIDRALSELGTTYAWGGGNGDGPTRGIRDGGVADAFGDFDKVGFDCSGLMVYAFAGVGKALPHYSGYQADAGPKFPLDQRRPGDMLFWADGDGIHHVALYLGDDRMVEAPESGKVVRVVPVRFDDEIVPTVTRLL</sequence>
<dbReference type="Pfam" id="PF00877">
    <property type="entry name" value="NLPC_P60"/>
    <property type="match status" value="1"/>
</dbReference>
<evidence type="ECO:0000256" key="6">
    <source>
        <dbReference type="SAM" id="SignalP"/>
    </source>
</evidence>
<feature type="chain" id="PRO_5038580148" evidence="6">
    <location>
        <begin position="22"/>
        <end position="441"/>
    </location>
</feature>